<dbReference type="GO" id="GO:0005886">
    <property type="term" value="C:plasma membrane"/>
    <property type="evidence" value="ECO:0007669"/>
    <property type="project" value="UniProtKB-SubCell"/>
</dbReference>
<dbReference type="Proteomes" id="UP000265848">
    <property type="component" value="Unassembled WGS sequence"/>
</dbReference>
<evidence type="ECO:0000256" key="17">
    <source>
        <dbReference type="SAM" id="Phobius"/>
    </source>
</evidence>
<feature type="transmembrane region" description="Helical" evidence="17">
    <location>
        <begin position="39"/>
        <end position="57"/>
    </location>
</feature>
<dbReference type="Pfam" id="PF13807">
    <property type="entry name" value="GNVR"/>
    <property type="match status" value="1"/>
</dbReference>
<dbReference type="Pfam" id="PF02706">
    <property type="entry name" value="Wzz"/>
    <property type="match status" value="1"/>
</dbReference>
<dbReference type="InterPro" id="IPR050445">
    <property type="entry name" value="Bact_polysacc_biosynth/exp"/>
</dbReference>
<gene>
    <name evidence="21" type="ORF">DL237_18835</name>
</gene>
<accession>A0A399IW11</accession>
<evidence type="ECO:0000256" key="2">
    <source>
        <dbReference type="ARBA" id="ARBA00007316"/>
    </source>
</evidence>
<dbReference type="GO" id="GO:0005524">
    <property type="term" value="F:ATP binding"/>
    <property type="evidence" value="ECO:0007669"/>
    <property type="project" value="UniProtKB-KW"/>
</dbReference>
<evidence type="ECO:0000256" key="6">
    <source>
        <dbReference type="ARBA" id="ARBA00022519"/>
    </source>
</evidence>
<dbReference type="InterPro" id="IPR003856">
    <property type="entry name" value="LPS_length_determ_N"/>
</dbReference>
<dbReference type="PANTHER" id="PTHR32309:SF13">
    <property type="entry name" value="FERRIC ENTEROBACTIN TRANSPORT PROTEIN FEPE"/>
    <property type="match status" value="1"/>
</dbReference>
<evidence type="ECO:0000256" key="15">
    <source>
        <dbReference type="ARBA" id="ARBA00051245"/>
    </source>
</evidence>
<keyword evidence="7 21" id="KW-0808">Transferase</keyword>
<comment type="similarity">
    <text evidence="2">Belongs to the CpsD/CapB family.</text>
</comment>
<feature type="domain" description="Tyrosine-protein kinase G-rich" evidence="20">
    <location>
        <begin position="379"/>
        <end position="455"/>
    </location>
</feature>
<feature type="transmembrane region" description="Helical" evidence="17">
    <location>
        <begin position="434"/>
        <end position="453"/>
    </location>
</feature>
<keyword evidence="16" id="KW-0175">Coiled coil</keyword>
<organism evidence="21 22">
    <name type="scientific">Pseudooceanicola sediminis</name>
    <dbReference type="NCBI Taxonomy" id="2211117"/>
    <lineage>
        <taxon>Bacteria</taxon>
        <taxon>Pseudomonadati</taxon>
        <taxon>Pseudomonadota</taxon>
        <taxon>Alphaproteobacteria</taxon>
        <taxon>Rhodobacterales</taxon>
        <taxon>Paracoccaceae</taxon>
        <taxon>Pseudooceanicola</taxon>
    </lineage>
</organism>
<dbReference type="EMBL" id="QWJJ01000021">
    <property type="protein sequence ID" value="RII37140.1"/>
    <property type="molecule type" value="Genomic_DNA"/>
</dbReference>
<dbReference type="CDD" id="cd05387">
    <property type="entry name" value="BY-kinase"/>
    <property type="match status" value="1"/>
</dbReference>
<dbReference type="InterPro" id="IPR005702">
    <property type="entry name" value="Wzc-like_C"/>
</dbReference>
<comment type="similarity">
    <text evidence="3">Belongs to the etk/wzc family.</text>
</comment>
<keyword evidence="5" id="KW-1003">Cell membrane</keyword>
<keyword evidence="9" id="KW-0547">Nucleotide-binding</keyword>
<proteinExistence type="inferred from homology"/>
<keyword evidence="12 17" id="KW-1133">Transmembrane helix</keyword>
<keyword evidence="10 21" id="KW-0418">Kinase</keyword>
<dbReference type="InterPro" id="IPR032807">
    <property type="entry name" value="GNVR"/>
</dbReference>
<keyword evidence="11" id="KW-0067">ATP-binding</keyword>
<evidence type="ECO:0000259" key="19">
    <source>
        <dbReference type="Pfam" id="PF13614"/>
    </source>
</evidence>
<evidence type="ECO:0000259" key="20">
    <source>
        <dbReference type="Pfam" id="PF13807"/>
    </source>
</evidence>
<dbReference type="NCBIfam" id="TIGR01007">
    <property type="entry name" value="eps_fam"/>
    <property type="match status" value="1"/>
</dbReference>
<keyword evidence="13 17" id="KW-0472">Membrane</keyword>
<dbReference type="GO" id="GO:0004715">
    <property type="term" value="F:non-membrane spanning protein tyrosine kinase activity"/>
    <property type="evidence" value="ECO:0007669"/>
    <property type="project" value="UniProtKB-EC"/>
</dbReference>
<dbReference type="RefSeq" id="WP_119400597.1">
    <property type="nucleotide sequence ID" value="NZ_QWJJ01000021.1"/>
</dbReference>
<dbReference type="OrthoDB" id="230260at2"/>
<keyword evidence="22" id="KW-1185">Reference proteome</keyword>
<dbReference type="SUPFAM" id="SSF52540">
    <property type="entry name" value="P-loop containing nucleoside triphosphate hydrolases"/>
    <property type="match status" value="1"/>
</dbReference>
<evidence type="ECO:0000256" key="3">
    <source>
        <dbReference type="ARBA" id="ARBA00008883"/>
    </source>
</evidence>
<comment type="caution">
    <text evidence="21">The sequence shown here is derived from an EMBL/GenBank/DDBJ whole genome shotgun (WGS) entry which is preliminary data.</text>
</comment>
<dbReference type="AlphaFoldDB" id="A0A399IW11"/>
<dbReference type="EC" id="2.7.10.2" evidence="4"/>
<evidence type="ECO:0000256" key="16">
    <source>
        <dbReference type="SAM" id="Coils"/>
    </source>
</evidence>
<sequence length="721" mass="79651">MNRSYTNFSSSDQQKAPAGATDEVIDISALLGTLWRGKWLIALVTLIALIIGGYYAYGVATPLFRATAVVILDSRQEKVVDFESVVGGLGRDATTINSEVEVLQSRNLLEKVVKTLDLTSDPEFNPSLRSPPLKAQIRNWIKRTANRLFTGEPTPASAPTATSEALRQQRILDSTVNQLLRTLTISTVPQSVVFEITVETEEAQKSARIADTLVDQYIMNQLDVKFAATEQATSWLSKRVAELQTELEGAEARVKNFNANTELVSTETLIGLERQIKELRVRIDNATAERDRSATSLARLQAAKTPQEQAELANDATLNRILLQIDQPGSRETFQQRYDQLVARAQVEADRAENQLAALEKSSTELASQIDRQNTDLITLQQLTREAEASRLLYEYFLTRLKETSAQEGTQQADSRVLSNAVIPGGPSAPRKSLVLIMSAFFGVLLGAGIVLLRELRQNTFRTARDLEQTTGLSVMGQLPLLPMRHRKDVIKYLVDKPTSAAAEAVRNLRTSVLLSNIDHPPQVIATSSSTPGEGKTTVSMALAHNFIGLGKKVLLIEGDIRRRVFNQYLDTEAEEGLVAVLTGKRKLEDVVLKDNRVGADVLIGEQTATNAADLFSSESFVRFLKDARTRYDTIIIDTPPVLVVPDARVIAQHVDAMLFVVAWDRTQKGQVEIALQMFESANQPIAGLVLNQISPKGMKRYGYGGKYGAYANYGRKYYVD</sequence>
<evidence type="ECO:0000256" key="8">
    <source>
        <dbReference type="ARBA" id="ARBA00022692"/>
    </source>
</evidence>
<dbReference type="InterPro" id="IPR025669">
    <property type="entry name" value="AAA_dom"/>
</dbReference>
<evidence type="ECO:0000256" key="5">
    <source>
        <dbReference type="ARBA" id="ARBA00022475"/>
    </source>
</evidence>
<evidence type="ECO:0000256" key="13">
    <source>
        <dbReference type="ARBA" id="ARBA00023136"/>
    </source>
</evidence>
<evidence type="ECO:0000256" key="10">
    <source>
        <dbReference type="ARBA" id="ARBA00022777"/>
    </source>
</evidence>
<evidence type="ECO:0000256" key="7">
    <source>
        <dbReference type="ARBA" id="ARBA00022679"/>
    </source>
</evidence>
<evidence type="ECO:0000313" key="21">
    <source>
        <dbReference type="EMBL" id="RII37140.1"/>
    </source>
</evidence>
<protein>
    <recommendedName>
        <fullName evidence="4">non-specific protein-tyrosine kinase</fullName>
        <ecNumber evidence="4">2.7.10.2</ecNumber>
    </recommendedName>
</protein>
<evidence type="ECO:0000256" key="11">
    <source>
        <dbReference type="ARBA" id="ARBA00022840"/>
    </source>
</evidence>
<evidence type="ECO:0000256" key="12">
    <source>
        <dbReference type="ARBA" id="ARBA00022989"/>
    </source>
</evidence>
<dbReference type="Pfam" id="PF13614">
    <property type="entry name" value="AAA_31"/>
    <property type="match status" value="1"/>
</dbReference>
<reference evidence="21 22" key="1">
    <citation type="submission" date="2018-08" db="EMBL/GenBank/DDBJ databases">
        <title>Pseudooceanicola sediminis CY03 in the family Rhodobacteracea.</title>
        <authorList>
            <person name="Zhang Y.-J."/>
        </authorList>
    </citation>
    <scope>NUCLEOTIDE SEQUENCE [LARGE SCALE GENOMIC DNA]</scope>
    <source>
        <strain evidence="21 22">CY03</strain>
    </source>
</reference>
<keyword evidence="14" id="KW-0829">Tyrosine-protein kinase</keyword>
<comment type="subcellular location">
    <subcellularLocation>
        <location evidence="1">Cell inner membrane</location>
        <topology evidence="1">Multi-pass membrane protein</topology>
    </subcellularLocation>
</comment>
<dbReference type="PANTHER" id="PTHR32309">
    <property type="entry name" value="TYROSINE-PROTEIN KINASE"/>
    <property type="match status" value="1"/>
</dbReference>
<evidence type="ECO:0000256" key="9">
    <source>
        <dbReference type="ARBA" id="ARBA00022741"/>
    </source>
</evidence>
<feature type="coiled-coil region" evidence="16">
    <location>
        <begin position="240"/>
        <end position="289"/>
    </location>
</feature>
<keyword evidence="6" id="KW-0997">Cell inner membrane</keyword>
<evidence type="ECO:0000256" key="14">
    <source>
        <dbReference type="ARBA" id="ARBA00023137"/>
    </source>
</evidence>
<evidence type="ECO:0000313" key="22">
    <source>
        <dbReference type="Proteomes" id="UP000265848"/>
    </source>
</evidence>
<name>A0A399IW11_9RHOB</name>
<evidence type="ECO:0000256" key="1">
    <source>
        <dbReference type="ARBA" id="ARBA00004429"/>
    </source>
</evidence>
<feature type="domain" description="Polysaccharide chain length determinant N-terminal" evidence="18">
    <location>
        <begin position="25"/>
        <end position="116"/>
    </location>
</feature>
<keyword evidence="8 17" id="KW-0812">Transmembrane</keyword>
<dbReference type="InterPro" id="IPR027417">
    <property type="entry name" value="P-loop_NTPase"/>
</dbReference>
<evidence type="ECO:0000256" key="4">
    <source>
        <dbReference type="ARBA" id="ARBA00011903"/>
    </source>
</evidence>
<feature type="coiled-coil region" evidence="16">
    <location>
        <begin position="335"/>
        <end position="369"/>
    </location>
</feature>
<evidence type="ECO:0000259" key="18">
    <source>
        <dbReference type="Pfam" id="PF02706"/>
    </source>
</evidence>
<comment type="catalytic activity">
    <reaction evidence="15">
        <text>L-tyrosyl-[protein] + ATP = O-phospho-L-tyrosyl-[protein] + ADP + H(+)</text>
        <dbReference type="Rhea" id="RHEA:10596"/>
        <dbReference type="Rhea" id="RHEA-COMP:10136"/>
        <dbReference type="Rhea" id="RHEA-COMP:20101"/>
        <dbReference type="ChEBI" id="CHEBI:15378"/>
        <dbReference type="ChEBI" id="CHEBI:30616"/>
        <dbReference type="ChEBI" id="CHEBI:46858"/>
        <dbReference type="ChEBI" id="CHEBI:61978"/>
        <dbReference type="ChEBI" id="CHEBI:456216"/>
        <dbReference type="EC" id="2.7.10.2"/>
    </reaction>
</comment>
<dbReference type="Gene3D" id="3.40.50.300">
    <property type="entry name" value="P-loop containing nucleotide triphosphate hydrolases"/>
    <property type="match status" value="1"/>
</dbReference>
<feature type="domain" description="AAA" evidence="19">
    <location>
        <begin position="523"/>
        <end position="645"/>
    </location>
</feature>